<dbReference type="InterPro" id="IPR011042">
    <property type="entry name" value="6-blade_b-propeller_TolB-like"/>
</dbReference>
<keyword evidence="6" id="KW-0732">Signal</keyword>
<evidence type="ECO:0000256" key="5">
    <source>
        <dbReference type="SAM" id="MobiDB-lite"/>
    </source>
</evidence>
<dbReference type="InterPro" id="IPR008969">
    <property type="entry name" value="CarboxyPept-like_regulatory"/>
</dbReference>
<dbReference type="InterPro" id="IPR036737">
    <property type="entry name" value="OmpA-like_sf"/>
</dbReference>
<dbReference type="InterPro" id="IPR011990">
    <property type="entry name" value="TPR-like_helical_dom_sf"/>
</dbReference>
<dbReference type="Gene3D" id="2.60.40.1120">
    <property type="entry name" value="Carboxypeptidase-like, regulatory domain"/>
    <property type="match status" value="2"/>
</dbReference>
<evidence type="ECO:0000256" key="3">
    <source>
        <dbReference type="ARBA" id="ARBA00023237"/>
    </source>
</evidence>
<dbReference type="PROSITE" id="PS51123">
    <property type="entry name" value="OMPA_2"/>
    <property type="match status" value="1"/>
</dbReference>
<keyword evidence="3" id="KW-0998">Cell outer membrane</keyword>
<dbReference type="PROSITE" id="PS51257">
    <property type="entry name" value="PROKAR_LIPOPROTEIN"/>
    <property type="match status" value="1"/>
</dbReference>
<gene>
    <name evidence="8" type="ORF">GK108_24065</name>
</gene>
<dbReference type="Pfam" id="PF00691">
    <property type="entry name" value="OmpA"/>
    <property type="match status" value="1"/>
</dbReference>
<feature type="signal peptide" evidence="6">
    <location>
        <begin position="1"/>
        <end position="24"/>
    </location>
</feature>
<feature type="domain" description="OmpA-like" evidence="7">
    <location>
        <begin position="697"/>
        <end position="819"/>
    </location>
</feature>
<reference evidence="8 9" key="1">
    <citation type="submission" date="2020-02" db="EMBL/GenBank/DDBJ databases">
        <title>Draft genome sequence of two Spirosoma agri KCTC 52727 and Spirosoma terrae KCTC 52035.</title>
        <authorList>
            <person name="Rojas J."/>
            <person name="Ambika Manirajan B."/>
            <person name="Suarez C."/>
            <person name="Ratering S."/>
            <person name="Schnell S."/>
        </authorList>
    </citation>
    <scope>NUCLEOTIDE SEQUENCE [LARGE SCALE GENOMIC DNA]</scope>
    <source>
        <strain evidence="8 9">KCTC 52035</strain>
    </source>
</reference>
<dbReference type="Gene3D" id="3.30.1330.60">
    <property type="entry name" value="OmpA-like domain"/>
    <property type="match status" value="1"/>
</dbReference>
<dbReference type="SUPFAM" id="SSF103088">
    <property type="entry name" value="OmpA-like"/>
    <property type="match status" value="1"/>
</dbReference>
<comment type="caution">
    <text evidence="8">The sequence shown here is derived from an EMBL/GenBank/DDBJ whole genome shotgun (WGS) entry which is preliminary data.</text>
</comment>
<organism evidence="8 9">
    <name type="scientific">Spirosoma terrae</name>
    <dbReference type="NCBI Taxonomy" id="1968276"/>
    <lineage>
        <taxon>Bacteria</taxon>
        <taxon>Pseudomonadati</taxon>
        <taxon>Bacteroidota</taxon>
        <taxon>Cytophagia</taxon>
        <taxon>Cytophagales</taxon>
        <taxon>Cytophagaceae</taxon>
        <taxon>Spirosoma</taxon>
    </lineage>
</organism>
<dbReference type="SUPFAM" id="SSF49464">
    <property type="entry name" value="Carboxypeptidase regulatory domain-like"/>
    <property type="match status" value="1"/>
</dbReference>
<dbReference type="PANTHER" id="PTHR30329:SF21">
    <property type="entry name" value="LIPOPROTEIN YIAD-RELATED"/>
    <property type="match status" value="1"/>
</dbReference>
<evidence type="ECO:0000256" key="6">
    <source>
        <dbReference type="SAM" id="SignalP"/>
    </source>
</evidence>
<dbReference type="SUPFAM" id="SSF48452">
    <property type="entry name" value="TPR-like"/>
    <property type="match status" value="1"/>
</dbReference>
<evidence type="ECO:0000256" key="4">
    <source>
        <dbReference type="PROSITE-ProRule" id="PRU00473"/>
    </source>
</evidence>
<evidence type="ECO:0000259" key="7">
    <source>
        <dbReference type="PROSITE" id="PS51123"/>
    </source>
</evidence>
<keyword evidence="9" id="KW-1185">Reference proteome</keyword>
<proteinExistence type="predicted"/>
<feature type="region of interest" description="Disordered" evidence="5">
    <location>
        <begin position="237"/>
        <end position="262"/>
    </location>
</feature>
<dbReference type="InterPro" id="IPR006664">
    <property type="entry name" value="OMP_bac"/>
</dbReference>
<dbReference type="Gene3D" id="2.120.10.30">
    <property type="entry name" value="TolB, C-terminal domain"/>
    <property type="match status" value="1"/>
</dbReference>
<dbReference type="CDD" id="cd07185">
    <property type="entry name" value="OmpA_C-like"/>
    <property type="match status" value="1"/>
</dbReference>
<dbReference type="InterPro" id="IPR006665">
    <property type="entry name" value="OmpA-like"/>
</dbReference>
<dbReference type="EMBL" id="JAAFZH010000014">
    <property type="protein sequence ID" value="NDU97982.1"/>
    <property type="molecule type" value="Genomic_DNA"/>
</dbReference>
<dbReference type="InterPro" id="IPR050330">
    <property type="entry name" value="Bact_OuterMem_StrucFunc"/>
</dbReference>
<feature type="chain" id="PRO_5026829759" evidence="6">
    <location>
        <begin position="25"/>
        <end position="819"/>
    </location>
</feature>
<accession>A0A6L9LF58</accession>
<evidence type="ECO:0000313" key="8">
    <source>
        <dbReference type="EMBL" id="NDU97982.1"/>
    </source>
</evidence>
<dbReference type="PRINTS" id="PR01021">
    <property type="entry name" value="OMPADOMAIN"/>
</dbReference>
<name>A0A6L9LF58_9BACT</name>
<evidence type="ECO:0000313" key="9">
    <source>
        <dbReference type="Proteomes" id="UP000474175"/>
    </source>
</evidence>
<dbReference type="Pfam" id="PF13620">
    <property type="entry name" value="CarboxypepD_reg"/>
    <property type="match status" value="1"/>
</dbReference>
<dbReference type="PANTHER" id="PTHR30329">
    <property type="entry name" value="STATOR ELEMENT OF FLAGELLAR MOTOR COMPLEX"/>
    <property type="match status" value="1"/>
</dbReference>
<dbReference type="GO" id="GO:0009279">
    <property type="term" value="C:cell outer membrane"/>
    <property type="evidence" value="ECO:0007669"/>
    <property type="project" value="UniProtKB-SubCell"/>
</dbReference>
<evidence type="ECO:0000256" key="2">
    <source>
        <dbReference type="ARBA" id="ARBA00023136"/>
    </source>
</evidence>
<comment type="subcellular location">
    <subcellularLocation>
        <location evidence="1">Cell outer membrane</location>
    </subcellularLocation>
</comment>
<dbReference type="AlphaFoldDB" id="A0A6L9LF58"/>
<sequence length="819" mass="91158">MRTSWLKLLMGVLLWAGCSTMASAQIDSLLRQADRLLGYKAYGRAIDAYSQILNEQGEQLTSVQKATAQRQLAFAYLQVGDGVKAERYYKEALSSGLDEDPQHVLQFAQILAGNGKFQESQKQYDRYLQLKEKGPSSRSSAVPEERIPTQANRREVIKYRLEYLSINTQGEEFSPAFYQDGLVYVSGKKGGSAIETKGGGGGSGYLDLFYVPNRNNIKASYFINADGSISKPPAERIKTERSVGSDDYTRSTANDSRTVPGFTEGINISEGLGYDARSAGSGSAQRFSKTLNTKYHEGPATFSRDGSRIIFTRNNYNEGRSGKSSEGVNKLKLYTARQQNGIWVDVEELPFNSDEYSVGHPSLSRDEQLLYFVSDMPGGFGGTDIYVSRYQNGRWGRPTNLGSAVNTKGNELFPFVDEAGNLYFSSDGRGGLGGLDIFFVPIVNGAATSSVERLDMPINSQEDDFGFITDASRRGGYFSSSRRDGNDDIYRFVRESSLYGCRDLTIRVYDADTDQPLDSVNVLVKAKSEGRPDQTITTDRNGFVRICLEASNDFTFQTSRDGYINSTIGFRTRALTDDQPTRLEMSMMKPTVIMDTIPETPVSSVSVLNRSRIRGVVVSERDRRPIEGVTVRLRNECNRSQLEYVTGADGRYSFDLDPGCDYTLVASKPEFGTNTNRIKRLPKKEKPKELSADLRMLSVGDVITIDNIYYDLDRYSLRSDAARELERLVAIMRKYPSLVIEIRSHTDSRGDAARNKALSTERAKAVASYLNSKGVSLKRLVAIGMGESQLVNNCTDGVICTEAEHQRNRRTEFRVIAIK</sequence>
<protein>
    <submittedName>
        <fullName evidence="8">OmpA family protein</fullName>
    </submittedName>
</protein>
<dbReference type="Pfam" id="PF07676">
    <property type="entry name" value="PD40"/>
    <property type="match status" value="2"/>
</dbReference>
<dbReference type="Proteomes" id="UP000474175">
    <property type="component" value="Unassembled WGS sequence"/>
</dbReference>
<dbReference type="SUPFAM" id="SSF82171">
    <property type="entry name" value="DPP6 N-terminal domain-like"/>
    <property type="match status" value="1"/>
</dbReference>
<keyword evidence="2 4" id="KW-0472">Membrane</keyword>
<feature type="compositionally biased region" description="Basic and acidic residues" evidence="5">
    <location>
        <begin position="237"/>
        <end position="249"/>
    </location>
</feature>
<dbReference type="InterPro" id="IPR011659">
    <property type="entry name" value="WD40"/>
</dbReference>
<dbReference type="Gene3D" id="1.25.40.10">
    <property type="entry name" value="Tetratricopeptide repeat domain"/>
    <property type="match status" value="1"/>
</dbReference>
<evidence type="ECO:0000256" key="1">
    <source>
        <dbReference type="ARBA" id="ARBA00004442"/>
    </source>
</evidence>